<gene>
    <name evidence="6" type="ORF">CTAYLR_007166</name>
</gene>
<dbReference type="Pfam" id="PF01501">
    <property type="entry name" value="Glyco_transf_8"/>
    <property type="match status" value="1"/>
</dbReference>
<reference evidence="6" key="1">
    <citation type="submission" date="2023-01" db="EMBL/GenBank/DDBJ databases">
        <title>Metagenome sequencing of chrysophaentin producing Chrysophaeum taylorii.</title>
        <authorList>
            <person name="Davison J."/>
            <person name="Bewley C."/>
        </authorList>
    </citation>
    <scope>NUCLEOTIDE SEQUENCE</scope>
    <source>
        <strain evidence="6">NIES-1699</strain>
    </source>
</reference>
<dbReference type="GO" id="GO:0046872">
    <property type="term" value="F:metal ion binding"/>
    <property type="evidence" value="ECO:0007669"/>
    <property type="project" value="UniProtKB-KW"/>
</dbReference>
<evidence type="ECO:0000256" key="1">
    <source>
        <dbReference type="ARBA" id="ARBA00006351"/>
    </source>
</evidence>
<dbReference type="Gene3D" id="3.90.550.10">
    <property type="entry name" value="Spore Coat Polysaccharide Biosynthesis Protein SpsA, Chain A"/>
    <property type="match status" value="1"/>
</dbReference>
<evidence type="ECO:0000256" key="2">
    <source>
        <dbReference type="ARBA" id="ARBA00022676"/>
    </source>
</evidence>
<dbReference type="GO" id="GO:0005794">
    <property type="term" value="C:Golgi apparatus"/>
    <property type="evidence" value="ECO:0007669"/>
    <property type="project" value="TreeGrafter"/>
</dbReference>
<dbReference type="Proteomes" id="UP001230188">
    <property type="component" value="Unassembled WGS sequence"/>
</dbReference>
<dbReference type="PANTHER" id="PTHR13778:SF47">
    <property type="entry name" value="LIPOPOLYSACCHARIDE 1,3-GALACTOSYLTRANSFERASE"/>
    <property type="match status" value="1"/>
</dbReference>
<comment type="similarity">
    <text evidence="1">Belongs to the glycosyltransferase 8 family.</text>
</comment>
<evidence type="ECO:0000256" key="3">
    <source>
        <dbReference type="ARBA" id="ARBA00022679"/>
    </source>
</evidence>
<protein>
    <recommendedName>
        <fullName evidence="8">Glycosyltransferase family 8 protein</fullName>
    </recommendedName>
</protein>
<dbReference type="InterPro" id="IPR050748">
    <property type="entry name" value="Glycosyltrans_8_dom-fam"/>
</dbReference>
<keyword evidence="2" id="KW-0328">Glycosyltransferase</keyword>
<keyword evidence="3" id="KW-0808">Transferase</keyword>
<evidence type="ECO:0000256" key="4">
    <source>
        <dbReference type="ARBA" id="ARBA00022723"/>
    </source>
</evidence>
<feature type="region of interest" description="Disordered" evidence="5">
    <location>
        <begin position="464"/>
        <end position="483"/>
    </location>
</feature>
<proteinExistence type="inferred from homology"/>
<comment type="caution">
    <text evidence="6">The sequence shown here is derived from an EMBL/GenBank/DDBJ whole genome shotgun (WGS) entry which is preliminary data.</text>
</comment>
<dbReference type="InterPro" id="IPR002495">
    <property type="entry name" value="Glyco_trans_8"/>
</dbReference>
<keyword evidence="7" id="KW-1185">Reference proteome</keyword>
<dbReference type="SUPFAM" id="SSF53448">
    <property type="entry name" value="Nucleotide-diphospho-sugar transferases"/>
    <property type="match status" value="1"/>
</dbReference>
<name>A0AAD7UM79_9STRA</name>
<evidence type="ECO:0000256" key="5">
    <source>
        <dbReference type="SAM" id="MobiDB-lite"/>
    </source>
</evidence>
<sequence>MMRIAVLAGLVGTSRGAKRRGPSVEETMANWSEHSRCTRVIEPPSSYYSSSVLVAIAYDSEDPLPPLAVINSTLSQSAVVELAAVTTTSAKIDLLRLLRAPRVKSELPGDLGRRVRVCDGFDLVLAQRPALAALAAMDAPVRRRELLSVFNFAAFYLPHALSAARILYLDTDAIARGDIGRRAAAVFAGSKRPAAAVEDCSQRLGKYVNFGLLDRALRSDLPALRERFFGFQRKVTEDTCVFNRGVVLFDSERWRALRLTTTIEKLVAYYVKSKARLWRGGVSQPPFLVALAGRYKKLPLEWNVRGVGRVDLSKTELDRLDAIIQTKRPRTNSTYAALLRETRRVGPFEKRAPFVAPLAARANVIHFTGEIKPWKISNRAALNYGAYGVHITPSGHVLGECRLDDERALRHRNYSTTTQLFASGCFARLPLCSCGPHCVEACAAVWHRFVSPAARDLARSFPNYPPNHLPRSRSRSRSRSHPP</sequence>
<accession>A0AAD7UM79</accession>
<dbReference type="EMBL" id="JAQMWT010000099">
    <property type="protein sequence ID" value="KAJ8610613.1"/>
    <property type="molecule type" value="Genomic_DNA"/>
</dbReference>
<organism evidence="6 7">
    <name type="scientific">Chrysophaeum taylorii</name>
    <dbReference type="NCBI Taxonomy" id="2483200"/>
    <lineage>
        <taxon>Eukaryota</taxon>
        <taxon>Sar</taxon>
        <taxon>Stramenopiles</taxon>
        <taxon>Ochrophyta</taxon>
        <taxon>Pelagophyceae</taxon>
        <taxon>Pelagomonadales</taxon>
        <taxon>Pelagomonadaceae</taxon>
        <taxon>Chrysophaeum</taxon>
    </lineage>
</organism>
<dbReference type="AlphaFoldDB" id="A0AAD7UM79"/>
<dbReference type="PANTHER" id="PTHR13778">
    <property type="entry name" value="GLYCOSYLTRANSFERASE 8 DOMAIN-CONTAINING PROTEIN"/>
    <property type="match status" value="1"/>
</dbReference>
<evidence type="ECO:0008006" key="8">
    <source>
        <dbReference type="Google" id="ProtNLM"/>
    </source>
</evidence>
<evidence type="ECO:0000313" key="7">
    <source>
        <dbReference type="Proteomes" id="UP001230188"/>
    </source>
</evidence>
<keyword evidence="4" id="KW-0479">Metal-binding</keyword>
<evidence type="ECO:0000313" key="6">
    <source>
        <dbReference type="EMBL" id="KAJ8610613.1"/>
    </source>
</evidence>
<dbReference type="InterPro" id="IPR029044">
    <property type="entry name" value="Nucleotide-diphossugar_trans"/>
</dbReference>
<dbReference type="GO" id="GO:0016757">
    <property type="term" value="F:glycosyltransferase activity"/>
    <property type="evidence" value="ECO:0007669"/>
    <property type="project" value="UniProtKB-KW"/>
</dbReference>
<feature type="compositionally biased region" description="Basic residues" evidence="5">
    <location>
        <begin position="470"/>
        <end position="483"/>
    </location>
</feature>